<name>A0A222P597_9GAMM</name>
<gene>
    <name evidence="8" type="primary">fpr</name>
    <name evidence="8" type="ORF">clem_12095</name>
</gene>
<dbReference type="PANTHER" id="PTHR47354">
    <property type="entry name" value="NADH OXIDOREDUCTASE HCR"/>
    <property type="match status" value="1"/>
</dbReference>
<keyword evidence="6" id="KW-0285">Flavoprotein</keyword>
<accession>A0A222P597</accession>
<dbReference type="KEGG" id="lcd:clem_12095"/>
<dbReference type="OrthoDB" id="9784483at2"/>
<dbReference type="PRINTS" id="PR00410">
    <property type="entry name" value="PHEHYDRXLASE"/>
</dbReference>
<dbReference type="RefSeq" id="WP_094091759.1">
    <property type="nucleotide sequence ID" value="NZ_CP016397.1"/>
</dbReference>
<evidence type="ECO:0000313" key="8">
    <source>
        <dbReference type="EMBL" id="ASQ46955.1"/>
    </source>
</evidence>
<dbReference type="GO" id="GO:0006221">
    <property type="term" value="P:pyrimidine nucleotide biosynthetic process"/>
    <property type="evidence" value="ECO:0007669"/>
    <property type="project" value="InterPro"/>
</dbReference>
<keyword evidence="3" id="KW-0547">Nucleotide-binding</keyword>
<dbReference type="Pfam" id="PF00970">
    <property type="entry name" value="FAD_binding_6"/>
    <property type="match status" value="1"/>
</dbReference>
<feature type="binding site" evidence="6">
    <location>
        <begin position="54"/>
        <end position="57"/>
    </location>
    <ligand>
        <name>FAD</name>
        <dbReference type="ChEBI" id="CHEBI:57692"/>
    </ligand>
</feature>
<dbReference type="AlphaFoldDB" id="A0A222P597"/>
<dbReference type="SUPFAM" id="SSF63380">
    <property type="entry name" value="Riboflavin synthase domain-like"/>
    <property type="match status" value="1"/>
</dbReference>
<dbReference type="PRINTS" id="PR00371">
    <property type="entry name" value="FPNCR"/>
</dbReference>
<dbReference type="PANTHER" id="PTHR47354:SF5">
    <property type="entry name" value="PROTEIN RFBI"/>
    <property type="match status" value="1"/>
</dbReference>
<evidence type="ECO:0000256" key="3">
    <source>
        <dbReference type="ARBA" id="ARBA00022741"/>
    </source>
</evidence>
<evidence type="ECO:0000256" key="2">
    <source>
        <dbReference type="ARBA" id="ARBA00013223"/>
    </source>
</evidence>
<evidence type="ECO:0000256" key="5">
    <source>
        <dbReference type="ARBA" id="ARBA00047776"/>
    </source>
</evidence>
<dbReference type="Proteomes" id="UP000201728">
    <property type="component" value="Chromosome"/>
</dbReference>
<organism evidence="8 9">
    <name type="scientific">Legionella clemsonensis</name>
    <dbReference type="NCBI Taxonomy" id="1867846"/>
    <lineage>
        <taxon>Bacteria</taxon>
        <taxon>Pseudomonadati</taxon>
        <taxon>Pseudomonadota</taxon>
        <taxon>Gammaproteobacteria</taxon>
        <taxon>Legionellales</taxon>
        <taxon>Legionellaceae</taxon>
        <taxon>Legionella</taxon>
    </lineage>
</organism>
<dbReference type="GO" id="GO:0051537">
    <property type="term" value="F:2 iron, 2 sulfur cluster binding"/>
    <property type="evidence" value="ECO:0007669"/>
    <property type="project" value="InterPro"/>
</dbReference>
<dbReference type="EC" id="1.18.1.2" evidence="2"/>
<evidence type="ECO:0000256" key="6">
    <source>
        <dbReference type="PIRSR" id="PIRSR006816-1"/>
    </source>
</evidence>
<evidence type="ECO:0000259" key="7">
    <source>
        <dbReference type="PROSITE" id="PS51384"/>
    </source>
</evidence>
<comment type="cofactor">
    <cofactor evidence="6">
        <name>FAD</name>
        <dbReference type="ChEBI" id="CHEBI:57692"/>
    </cofactor>
    <text evidence="6">Binds 1 FAD per subunit.</text>
</comment>
<dbReference type="Gene3D" id="3.40.50.80">
    <property type="entry name" value="Nucleotide-binding domain of ferredoxin-NADP reductase (FNR) module"/>
    <property type="match status" value="1"/>
</dbReference>
<dbReference type="InterPro" id="IPR012165">
    <property type="entry name" value="Cyt_c3_hydrogenase_gsu"/>
</dbReference>
<keyword evidence="6" id="KW-0274">FAD</keyword>
<keyword evidence="9" id="KW-1185">Reference proteome</keyword>
<feature type="domain" description="FAD-binding FR-type" evidence="7">
    <location>
        <begin position="3"/>
        <end position="105"/>
    </location>
</feature>
<dbReference type="CDD" id="cd06195">
    <property type="entry name" value="FNR1"/>
    <property type="match status" value="1"/>
</dbReference>
<dbReference type="InterPro" id="IPR033892">
    <property type="entry name" value="FNR_bac"/>
</dbReference>
<dbReference type="Pfam" id="PF00175">
    <property type="entry name" value="NAD_binding_1"/>
    <property type="match status" value="1"/>
</dbReference>
<evidence type="ECO:0000256" key="4">
    <source>
        <dbReference type="ARBA" id="ARBA00034078"/>
    </source>
</evidence>
<dbReference type="GO" id="GO:0004324">
    <property type="term" value="F:ferredoxin-NADP+ reductase activity"/>
    <property type="evidence" value="ECO:0007669"/>
    <property type="project" value="UniProtKB-EC"/>
</dbReference>
<dbReference type="PIRSF" id="PIRSF006816">
    <property type="entry name" value="Cyc3_hyd_g"/>
    <property type="match status" value="1"/>
</dbReference>
<comment type="cofactor">
    <cofactor evidence="4">
        <name>[2Fe-2S] cluster</name>
        <dbReference type="ChEBI" id="CHEBI:190135"/>
    </cofactor>
</comment>
<dbReference type="SUPFAM" id="SSF52343">
    <property type="entry name" value="Ferredoxin reductase-like, C-terminal NADP-linked domain"/>
    <property type="match status" value="1"/>
</dbReference>
<keyword evidence="8" id="KW-0560">Oxidoreductase</keyword>
<feature type="binding site" evidence="6">
    <location>
        <begin position="80"/>
        <end position="81"/>
    </location>
    <ligand>
        <name>FAD</name>
        <dbReference type="ChEBI" id="CHEBI:57692"/>
    </ligand>
</feature>
<dbReference type="GO" id="GO:0050660">
    <property type="term" value="F:flavin adenine dinucleotide binding"/>
    <property type="evidence" value="ECO:0007669"/>
    <property type="project" value="InterPro"/>
</dbReference>
<dbReference type="InterPro" id="IPR001709">
    <property type="entry name" value="Flavoprot_Pyr_Nucl_cyt_Rdtase"/>
</dbReference>
<dbReference type="Gene3D" id="2.40.30.10">
    <property type="entry name" value="Translation factors"/>
    <property type="match status" value="1"/>
</dbReference>
<dbReference type="InterPro" id="IPR001433">
    <property type="entry name" value="OxRdtase_FAD/NAD-bd"/>
</dbReference>
<evidence type="ECO:0000313" key="9">
    <source>
        <dbReference type="Proteomes" id="UP000201728"/>
    </source>
</evidence>
<dbReference type="InterPro" id="IPR017938">
    <property type="entry name" value="Riboflavin_synthase-like_b-brl"/>
</dbReference>
<comment type="catalytic activity">
    <reaction evidence="5">
        <text>2 reduced [2Fe-2S]-[ferredoxin] + NADP(+) + H(+) = 2 oxidized [2Fe-2S]-[ferredoxin] + NADPH</text>
        <dbReference type="Rhea" id="RHEA:20125"/>
        <dbReference type="Rhea" id="RHEA-COMP:10000"/>
        <dbReference type="Rhea" id="RHEA-COMP:10001"/>
        <dbReference type="ChEBI" id="CHEBI:15378"/>
        <dbReference type="ChEBI" id="CHEBI:33737"/>
        <dbReference type="ChEBI" id="CHEBI:33738"/>
        <dbReference type="ChEBI" id="CHEBI:57783"/>
        <dbReference type="ChEBI" id="CHEBI:58349"/>
        <dbReference type="EC" id="1.18.1.2"/>
    </reaction>
</comment>
<dbReference type="PROSITE" id="PS51384">
    <property type="entry name" value="FAD_FR"/>
    <property type="match status" value="1"/>
</dbReference>
<proteinExistence type="inferred from homology"/>
<sequence length="247" mass="28166">MQIQIFPIILKEAFMLSPKVKHFIFNAEKMPPFNYIPGQFITIHFEKNGKMLKRSYSIANVPSQDNRIEFAAGYVEGGPGTELLFNLKPGDAINISGPFGRLILKDNIPKRYILVATSTGVTPYRAMIEELKRRLQATPDLKVIILQGVQKREEILYPDEFKRFAKDFPQVTFRAHLSRELSDNLSEGEYTGYVQHAFPDLSLNPENDVVYLCGNPGMIDNSFAYLKEKGFNLQQIIREKYISAPGK</sequence>
<protein>
    <recommendedName>
        <fullName evidence="2">ferredoxin--NADP(+) reductase</fullName>
        <ecNumber evidence="2">1.18.1.2</ecNumber>
    </recommendedName>
</protein>
<evidence type="ECO:0000256" key="1">
    <source>
        <dbReference type="ARBA" id="ARBA00008312"/>
    </source>
</evidence>
<dbReference type="InterPro" id="IPR008333">
    <property type="entry name" value="Cbr1-like_FAD-bd_dom"/>
</dbReference>
<dbReference type="EMBL" id="CP016397">
    <property type="protein sequence ID" value="ASQ46955.1"/>
    <property type="molecule type" value="Genomic_DNA"/>
</dbReference>
<dbReference type="InterPro" id="IPR039261">
    <property type="entry name" value="FNR_nucleotide-bd"/>
</dbReference>
<dbReference type="InterPro" id="IPR050415">
    <property type="entry name" value="MRET"/>
</dbReference>
<dbReference type="InterPro" id="IPR017927">
    <property type="entry name" value="FAD-bd_FR_type"/>
</dbReference>
<comment type="similarity">
    <text evidence="1">Belongs to the ferredoxin--NADP reductase type 1 family.</text>
</comment>
<reference evidence="9" key="1">
    <citation type="submission" date="2016-07" db="EMBL/GenBank/DDBJ databases">
        <authorList>
            <person name="Florea S."/>
            <person name="Webb J.S."/>
            <person name="Jaromczyk J."/>
            <person name="Schardl C.L."/>
        </authorList>
    </citation>
    <scope>NUCLEOTIDE SEQUENCE [LARGE SCALE GENOMIC DNA]</scope>
    <source>
        <strain evidence="9">CDC-D5610</strain>
    </source>
</reference>